<dbReference type="Proteomes" id="UP000243657">
    <property type="component" value="Unassembled WGS sequence"/>
</dbReference>
<proteinExistence type="inferred from homology"/>
<comment type="caution">
    <text evidence="10">The sequence shown here is derived from an EMBL/GenBank/DDBJ whole genome shotgun (WGS) entry which is preliminary data.</text>
</comment>
<evidence type="ECO:0000313" key="10">
    <source>
        <dbReference type="EMBL" id="OZG55059.1"/>
    </source>
</evidence>
<accession>A0A261F7D1</accession>
<dbReference type="InterPro" id="IPR012094">
    <property type="entry name" value="tRNA_Ile_lys_synt"/>
</dbReference>
<comment type="function">
    <text evidence="7">Ligates lysine onto the cytidine present at position 34 of the AUA codon-specific tRNA(Ile) that contains the anticodon CAU, in an ATP-dependent manner. Cytidine is converted to lysidine, thus changing the amino acid specificity of the tRNA from methionine to isoleucine.</text>
</comment>
<comment type="similarity">
    <text evidence="7">Belongs to the tRNA(Ile)-lysidine synthase family.</text>
</comment>
<dbReference type="InterPro" id="IPR011063">
    <property type="entry name" value="TilS/TtcA_N"/>
</dbReference>
<dbReference type="RefSeq" id="WP_094726141.1">
    <property type="nucleotide sequence ID" value="NZ_JBHLWS010000002.1"/>
</dbReference>
<comment type="domain">
    <text evidence="7">The N-terminal region contains the highly conserved SGGXDS motif, predicted to be a P-loop motif involved in ATP binding.</text>
</comment>
<dbReference type="Pfam" id="PF09179">
    <property type="entry name" value="TilS"/>
    <property type="match status" value="1"/>
</dbReference>
<dbReference type="GO" id="GO:0032267">
    <property type="term" value="F:tRNA(Ile)-lysidine synthase activity"/>
    <property type="evidence" value="ECO:0007669"/>
    <property type="project" value="UniProtKB-EC"/>
</dbReference>
<dbReference type="InterPro" id="IPR014729">
    <property type="entry name" value="Rossmann-like_a/b/a_fold"/>
</dbReference>
<dbReference type="CDD" id="cd01992">
    <property type="entry name" value="TilS_N"/>
    <property type="match status" value="1"/>
</dbReference>
<keyword evidence="1 7" id="KW-0963">Cytoplasm</keyword>
<evidence type="ECO:0000313" key="11">
    <source>
        <dbReference type="Proteomes" id="UP000243657"/>
    </source>
</evidence>
<dbReference type="GO" id="GO:0006400">
    <property type="term" value="P:tRNA modification"/>
    <property type="evidence" value="ECO:0007669"/>
    <property type="project" value="UniProtKB-UniRule"/>
</dbReference>
<dbReference type="InterPro" id="IPR015262">
    <property type="entry name" value="tRNA_Ile_lys_synt_subst-bd"/>
</dbReference>
<organism evidence="10 11">
    <name type="scientific">Alloscardovia macacae</name>
    <dbReference type="NCBI Taxonomy" id="1160091"/>
    <lineage>
        <taxon>Bacteria</taxon>
        <taxon>Bacillati</taxon>
        <taxon>Actinomycetota</taxon>
        <taxon>Actinomycetes</taxon>
        <taxon>Bifidobacteriales</taxon>
        <taxon>Bifidobacteriaceae</taxon>
        <taxon>Alloscardovia</taxon>
    </lineage>
</organism>
<dbReference type="PANTHER" id="PTHR43033:SF1">
    <property type="entry name" value="TRNA(ILE)-LYSIDINE SYNTHASE-RELATED"/>
    <property type="match status" value="1"/>
</dbReference>
<keyword evidence="4 7" id="KW-0547">Nucleotide-binding</keyword>
<keyword evidence="3 7" id="KW-0819">tRNA processing</keyword>
<evidence type="ECO:0000256" key="2">
    <source>
        <dbReference type="ARBA" id="ARBA00022598"/>
    </source>
</evidence>
<dbReference type="PANTHER" id="PTHR43033">
    <property type="entry name" value="TRNA(ILE)-LYSIDINE SYNTHASE-RELATED"/>
    <property type="match status" value="1"/>
</dbReference>
<dbReference type="InterPro" id="IPR012795">
    <property type="entry name" value="tRNA_Ile_lys_synt_N"/>
</dbReference>
<sequence>MTALVKRAQNILRKSCGENPGLLLVACSGGRDSLALAAVSRETYHHVGALIINHQLQDGSREVAEEAARICRERGLDPVQIVDIQVERTRSGLEADARDARYDALSRVSRKMGASAVLVAHTQDDVAETILMKLLRGAGVNALNGIASRVEHDGVPFLRPFLSLSRADTTQICEQLSLTYWDDPTNGDSVAPGELLPEDFPLRSKIRHDVLPLLSTVTHRDAVEVLAGSVDEAREDLEIIDTAVAEAYSACTREKDGRLELKIRALNAQLPAVQRRVIARFIAENGQTPTRAMIQAVAQLRAADEKKKTVQLKAGLAAYKMYNVIQLWKDSDYANF</sequence>
<dbReference type="AlphaFoldDB" id="A0A261F7D1"/>
<feature type="binding site" evidence="7">
    <location>
        <begin position="28"/>
        <end position="33"/>
    </location>
    <ligand>
        <name>ATP</name>
        <dbReference type="ChEBI" id="CHEBI:30616"/>
    </ligand>
</feature>
<dbReference type="Gene3D" id="1.20.59.20">
    <property type="match status" value="1"/>
</dbReference>
<dbReference type="NCBIfam" id="TIGR02432">
    <property type="entry name" value="lysidine_TilS_N"/>
    <property type="match status" value="1"/>
</dbReference>
<evidence type="ECO:0000259" key="9">
    <source>
        <dbReference type="Pfam" id="PF09179"/>
    </source>
</evidence>
<feature type="domain" description="tRNA(Ile)-lysidine synthase substrate-binding" evidence="9">
    <location>
        <begin position="261"/>
        <end position="313"/>
    </location>
</feature>
<dbReference type="SUPFAM" id="SSF52402">
    <property type="entry name" value="Adenine nucleotide alpha hydrolases-like"/>
    <property type="match status" value="1"/>
</dbReference>
<evidence type="ECO:0000256" key="4">
    <source>
        <dbReference type="ARBA" id="ARBA00022741"/>
    </source>
</evidence>
<comment type="subcellular location">
    <subcellularLocation>
        <location evidence="7">Cytoplasm</location>
    </subcellularLocation>
</comment>
<reference evidence="10 11" key="1">
    <citation type="journal article" date="2017" name="BMC Genomics">
        <title>Comparative genomic and phylogenomic analyses of the Bifidobacteriaceae family.</title>
        <authorList>
            <person name="Lugli G.A."/>
            <person name="Milani C."/>
            <person name="Turroni F."/>
            <person name="Duranti S."/>
            <person name="Mancabelli L."/>
            <person name="Mangifesta M."/>
            <person name="Ferrario C."/>
            <person name="Modesto M."/>
            <person name="Mattarelli P."/>
            <person name="Jiri K."/>
            <person name="van Sinderen D."/>
            <person name="Ventura M."/>
        </authorList>
    </citation>
    <scope>NUCLEOTIDE SEQUENCE [LARGE SCALE GENOMIC DNA]</scope>
    <source>
        <strain evidence="10 11">DSM 24762</strain>
    </source>
</reference>
<dbReference type="GO" id="GO:0005524">
    <property type="term" value="F:ATP binding"/>
    <property type="evidence" value="ECO:0007669"/>
    <property type="project" value="UniProtKB-UniRule"/>
</dbReference>
<gene>
    <name evidence="7" type="primary">tilS</name>
    <name evidence="10" type="ORF">ALMA_0384</name>
</gene>
<name>A0A261F7D1_9BIFI</name>
<evidence type="ECO:0000256" key="5">
    <source>
        <dbReference type="ARBA" id="ARBA00022840"/>
    </source>
</evidence>
<feature type="domain" description="tRNA(Ile)-lysidine/2-thiocytidine synthase N-terminal" evidence="8">
    <location>
        <begin position="23"/>
        <end position="188"/>
    </location>
</feature>
<dbReference type="EMBL" id="MWWT01000001">
    <property type="protein sequence ID" value="OZG55059.1"/>
    <property type="molecule type" value="Genomic_DNA"/>
</dbReference>
<dbReference type="HAMAP" id="MF_01161">
    <property type="entry name" value="tRNA_Ile_lys_synt"/>
    <property type="match status" value="1"/>
</dbReference>
<dbReference type="Gene3D" id="3.40.50.620">
    <property type="entry name" value="HUPs"/>
    <property type="match status" value="1"/>
</dbReference>
<keyword evidence="2 7" id="KW-0436">Ligase</keyword>
<keyword evidence="11" id="KW-1185">Reference proteome</keyword>
<evidence type="ECO:0000256" key="1">
    <source>
        <dbReference type="ARBA" id="ARBA00022490"/>
    </source>
</evidence>
<dbReference type="Pfam" id="PF01171">
    <property type="entry name" value="ATP_bind_3"/>
    <property type="match status" value="1"/>
</dbReference>
<evidence type="ECO:0000256" key="6">
    <source>
        <dbReference type="ARBA" id="ARBA00048539"/>
    </source>
</evidence>
<evidence type="ECO:0000256" key="3">
    <source>
        <dbReference type="ARBA" id="ARBA00022694"/>
    </source>
</evidence>
<protein>
    <recommendedName>
        <fullName evidence="7">tRNA(Ile)-lysidine synthase</fullName>
        <ecNumber evidence="7">6.3.4.19</ecNumber>
    </recommendedName>
    <alternativeName>
        <fullName evidence="7">tRNA(Ile)-2-lysyl-cytidine synthase</fullName>
    </alternativeName>
    <alternativeName>
        <fullName evidence="7">tRNA(Ile)-lysidine synthetase</fullName>
    </alternativeName>
</protein>
<dbReference type="EC" id="6.3.4.19" evidence="7"/>
<dbReference type="SUPFAM" id="SSF82829">
    <property type="entry name" value="MesJ substrate recognition domain-like"/>
    <property type="match status" value="1"/>
</dbReference>
<evidence type="ECO:0000259" key="8">
    <source>
        <dbReference type="Pfam" id="PF01171"/>
    </source>
</evidence>
<comment type="catalytic activity">
    <reaction evidence="6 7">
        <text>cytidine(34) in tRNA(Ile2) + L-lysine + ATP = lysidine(34) in tRNA(Ile2) + AMP + diphosphate + H(+)</text>
        <dbReference type="Rhea" id="RHEA:43744"/>
        <dbReference type="Rhea" id="RHEA-COMP:10625"/>
        <dbReference type="Rhea" id="RHEA-COMP:10670"/>
        <dbReference type="ChEBI" id="CHEBI:15378"/>
        <dbReference type="ChEBI" id="CHEBI:30616"/>
        <dbReference type="ChEBI" id="CHEBI:32551"/>
        <dbReference type="ChEBI" id="CHEBI:33019"/>
        <dbReference type="ChEBI" id="CHEBI:82748"/>
        <dbReference type="ChEBI" id="CHEBI:83665"/>
        <dbReference type="ChEBI" id="CHEBI:456215"/>
        <dbReference type="EC" id="6.3.4.19"/>
    </reaction>
</comment>
<evidence type="ECO:0000256" key="7">
    <source>
        <dbReference type="HAMAP-Rule" id="MF_01161"/>
    </source>
</evidence>
<keyword evidence="5 7" id="KW-0067">ATP-binding</keyword>
<dbReference type="GO" id="GO:0005737">
    <property type="term" value="C:cytoplasm"/>
    <property type="evidence" value="ECO:0007669"/>
    <property type="project" value="UniProtKB-SubCell"/>
</dbReference>